<proteinExistence type="predicted"/>
<sequence>MLLLIVVMLTTIGRRPQRKRFLAIPIGAFLHLIFDGAFNNTKVFWWPFTGISFSGDRLPVVDRGMLNLGFEVAGLLLCVFAYKKFDLGDPQQRREFIRRGTLPQ</sequence>
<keyword evidence="1" id="KW-0472">Membrane</keyword>
<dbReference type="EMBL" id="CAFBRX010000282">
    <property type="protein sequence ID" value="CAB5138799.1"/>
    <property type="molecule type" value="Genomic_DNA"/>
</dbReference>
<protein>
    <submittedName>
        <fullName evidence="2">Unannotated protein</fullName>
    </submittedName>
</protein>
<organism evidence="2">
    <name type="scientific">freshwater metagenome</name>
    <dbReference type="NCBI Taxonomy" id="449393"/>
    <lineage>
        <taxon>unclassified sequences</taxon>
        <taxon>metagenomes</taxon>
        <taxon>ecological metagenomes</taxon>
    </lineage>
</organism>
<accession>A0A6J7W2F2</accession>
<keyword evidence="1" id="KW-1133">Transmembrane helix</keyword>
<gene>
    <name evidence="2" type="ORF">UFOPK4422_01786</name>
</gene>
<dbReference type="AlphaFoldDB" id="A0A6J7W2F2"/>
<feature type="transmembrane region" description="Helical" evidence="1">
    <location>
        <begin position="64"/>
        <end position="82"/>
    </location>
</feature>
<evidence type="ECO:0000256" key="1">
    <source>
        <dbReference type="SAM" id="Phobius"/>
    </source>
</evidence>
<keyword evidence="1" id="KW-0812">Transmembrane</keyword>
<feature type="transmembrane region" description="Helical" evidence="1">
    <location>
        <begin position="21"/>
        <end position="38"/>
    </location>
</feature>
<reference evidence="2" key="1">
    <citation type="submission" date="2020-05" db="EMBL/GenBank/DDBJ databases">
        <authorList>
            <person name="Chiriac C."/>
            <person name="Salcher M."/>
            <person name="Ghai R."/>
            <person name="Kavagutti S V."/>
        </authorList>
    </citation>
    <scope>NUCLEOTIDE SEQUENCE</scope>
</reference>
<name>A0A6J7W2F2_9ZZZZ</name>
<evidence type="ECO:0000313" key="2">
    <source>
        <dbReference type="EMBL" id="CAB5138799.1"/>
    </source>
</evidence>